<reference evidence="2" key="1">
    <citation type="submission" date="2022-12" db="EMBL/GenBank/DDBJ databases">
        <title>Phocaeicola acetigenes sp. nov., isolated feces from a healthy human.</title>
        <authorList>
            <person name="Do H."/>
            <person name="Ha Y.B."/>
            <person name="Kim J.-S."/>
            <person name="Suh M.K."/>
            <person name="Kim H.S."/>
            <person name="Lee J.-S."/>
        </authorList>
    </citation>
    <scope>NUCLEOTIDE SEQUENCE</scope>
    <source>
        <strain evidence="2">KGMB11183</strain>
    </source>
</reference>
<dbReference type="RefSeq" id="WP_178266627.1">
    <property type="nucleotide sequence ID" value="NZ_JAPZVM010000004.1"/>
</dbReference>
<dbReference type="SUPFAM" id="SSF51735">
    <property type="entry name" value="NAD(P)-binding Rossmann-fold domains"/>
    <property type="match status" value="1"/>
</dbReference>
<dbReference type="EMBL" id="JAPZVM010000004">
    <property type="protein sequence ID" value="MCZ8372379.1"/>
    <property type="molecule type" value="Genomic_DNA"/>
</dbReference>
<evidence type="ECO:0000259" key="1">
    <source>
        <dbReference type="PROSITE" id="PS51201"/>
    </source>
</evidence>
<dbReference type="InterPro" id="IPR050721">
    <property type="entry name" value="Trk_Ktr_HKT_K-transport"/>
</dbReference>
<accession>A0ABT4PH54</accession>
<evidence type="ECO:0000313" key="2">
    <source>
        <dbReference type="EMBL" id="MCZ8372379.1"/>
    </source>
</evidence>
<proteinExistence type="predicted"/>
<dbReference type="PANTHER" id="PTHR43833">
    <property type="entry name" value="POTASSIUM CHANNEL PROTEIN 2-RELATED-RELATED"/>
    <property type="match status" value="1"/>
</dbReference>
<dbReference type="Gene3D" id="3.40.50.720">
    <property type="entry name" value="NAD(P)-binding Rossmann-like Domain"/>
    <property type="match status" value="1"/>
</dbReference>
<organism evidence="2 3">
    <name type="scientific">Phocaeicola acetigenes</name>
    <dbReference type="NCBI Taxonomy" id="3016083"/>
    <lineage>
        <taxon>Bacteria</taxon>
        <taxon>Pseudomonadati</taxon>
        <taxon>Bacteroidota</taxon>
        <taxon>Bacteroidia</taxon>
        <taxon>Bacteroidales</taxon>
        <taxon>Bacteroidaceae</taxon>
        <taxon>Phocaeicola</taxon>
    </lineage>
</organism>
<dbReference type="PROSITE" id="PS51201">
    <property type="entry name" value="RCK_N"/>
    <property type="match status" value="1"/>
</dbReference>
<protein>
    <submittedName>
        <fullName evidence="2">TrkA family potassium uptake protein</fullName>
    </submittedName>
</protein>
<dbReference type="InterPro" id="IPR036291">
    <property type="entry name" value="NAD(P)-bd_dom_sf"/>
</dbReference>
<comment type="caution">
    <text evidence="2">The sequence shown here is derived from an EMBL/GenBank/DDBJ whole genome shotgun (WGS) entry which is preliminary data.</text>
</comment>
<feature type="domain" description="RCK N-terminal" evidence="1">
    <location>
        <begin position="1"/>
        <end position="116"/>
    </location>
</feature>
<dbReference type="Gene3D" id="3.30.70.1450">
    <property type="entry name" value="Regulator of K+ conductance, C-terminal domain"/>
    <property type="match status" value="1"/>
</dbReference>
<dbReference type="Pfam" id="PF02254">
    <property type="entry name" value="TrkA_N"/>
    <property type="match status" value="1"/>
</dbReference>
<evidence type="ECO:0000313" key="3">
    <source>
        <dbReference type="Proteomes" id="UP001141933"/>
    </source>
</evidence>
<dbReference type="InterPro" id="IPR003148">
    <property type="entry name" value="RCK_N"/>
</dbReference>
<dbReference type="PANTHER" id="PTHR43833:SF7">
    <property type="entry name" value="KTR SYSTEM POTASSIUM UPTAKE PROTEIN C"/>
    <property type="match status" value="1"/>
</dbReference>
<sequence>MKYIVIGLGNYGSVLAEELTSLGHEVIGVDQDAQNVDRMKDKVATAYVVDATDEAALTVLPLQTVDVVIVAIGENFGASVRVVSLLKKNKVKHIYARALDDIHKSVLEAFSIDRVLTPEKDAACMLVRLLELNIEVESFQIDEEHFVFKFGIPRKLVGCQVNDLKEDEDFNLKLLALVRGKMVKNSLGISVLEKEVDNAFPEDYTLQAEDRLVCYGLYKDFVKFWKSIGK</sequence>
<keyword evidence="3" id="KW-1185">Reference proteome</keyword>
<dbReference type="InterPro" id="IPR036721">
    <property type="entry name" value="RCK_C_sf"/>
</dbReference>
<dbReference type="Proteomes" id="UP001141933">
    <property type="component" value="Unassembled WGS sequence"/>
</dbReference>
<name>A0ABT4PH54_9BACT</name>
<gene>
    <name evidence="2" type="ORF">O6P32_06595</name>
</gene>